<dbReference type="SUPFAM" id="SSF53474">
    <property type="entry name" value="alpha/beta-Hydrolases"/>
    <property type="match status" value="1"/>
</dbReference>
<dbReference type="EMBL" id="BROQ01000123">
    <property type="protein sequence ID" value="GKZ25816.1"/>
    <property type="molecule type" value="Genomic_DNA"/>
</dbReference>
<evidence type="ECO:0000313" key="2">
    <source>
        <dbReference type="EMBL" id="GKZ25816.1"/>
    </source>
</evidence>
<accession>A0A9W5Z0F3</accession>
<reference evidence="2" key="1">
    <citation type="submission" date="2022-07" db="EMBL/GenBank/DDBJ databases">
        <title>Taxonomy of Aspergillus series Nigri: significant species reduction supported by multi-species coalescent approaches.</title>
        <authorList>
            <person name="Bian C."/>
            <person name="Kusuya Y."/>
            <person name="Sklenar F."/>
            <person name="D'hooge E."/>
            <person name="Yaguchi T."/>
            <person name="Takahashi H."/>
            <person name="Hubka V."/>
        </authorList>
    </citation>
    <scope>NUCLEOTIDE SEQUENCE</scope>
    <source>
        <strain evidence="2">CBS 733.88</strain>
    </source>
</reference>
<name>A0A9W5Z0F3_9EURO</name>
<dbReference type="Gene3D" id="3.40.50.1820">
    <property type="entry name" value="alpha/beta hydrolase"/>
    <property type="match status" value="1"/>
</dbReference>
<comment type="caution">
    <text evidence="2">The sequence shown here is derived from an EMBL/GenBank/DDBJ whole genome shotgun (WGS) entry which is preliminary data.</text>
</comment>
<dbReference type="AlphaFoldDB" id="A0A9W5Z0F3"/>
<proteinExistence type="predicted"/>
<dbReference type="Pfam" id="PF07859">
    <property type="entry name" value="Abhydrolase_3"/>
    <property type="match status" value="1"/>
</dbReference>
<feature type="domain" description="Alpha/beta hydrolase fold-3" evidence="1">
    <location>
        <begin position="42"/>
        <end position="114"/>
    </location>
</feature>
<dbReference type="InterPro" id="IPR029058">
    <property type="entry name" value="AB_hydrolase_fold"/>
</dbReference>
<evidence type="ECO:0000313" key="3">
    <source>
        <dbReference type="Proteomes" id="UP001143548"/>
    </source>
</evidence>
<gene>
    <name evidence="2" type="ORF">AbraCBS73388_001627</name>
</gene>
<evidence type="ECO:0000259" key="1">
    <source>
        <dbReference type="Pfam" id="PF07859"/>
    </source>
</evidence>
<sequence>MDFSQYTGPSEEWLALEATLPPPPADLPNEQLKAVNNTRCDGFVFGTLSSEDAACAQVVTTLAEQGTLVVVANVNHRHTPGHEYPVAWNDTEDPFSWIHDLVDELGGDSERLIIGAAADEASQPKRFELGHKLGRACAYAAK</sequence>
<dbReference type="GO" id="GO:0016787">
    <property type="term" value="F:hydrolase activity"/>
    <property type="evidence" value="ECO:0007669"/>
    <property type="project" value="InterPro"/>
</dbReference>
<dbReference type="InterPro" id="IPR013094">
    <property type="entry name" value="AB_hydrolase_3"/>
</dbReference>
<organism evidence="2 3">
    <name type="scientific">Aspergillus brasiliensis</name>
    <dbReference type="NCBI Taxonomy" id="319629"/>
    <lineage>
        <taxon>Eukaryota</taxon>
        <taxon>Fungi</taxon>
        <taxon>Dikarya</taxon>
        <taxon>Ascomycota</taxon>
        <taxon>Pezizomycotina</taxon>
        <taxon>Eurotiomycetes</taxon>
        <taxon>Eurotiomycetidae</taxon>
        <taxon>Eurotiales</taxon>
        <taxon>Aspergillaceae</taxon>
        <taxon>Aspergillus</taxon>
        <taxon>Aspergillus subgen. Circumdati</taxon>
    </lineage>
</organism>
<protein>
    <recommendedName>
        <fullName evidence="1">Alpha/beta hydrolase fold-3 domain-containing protein</fullName>
    </recommendedName>
</protein>
<dbReference type="Proteomes" id="UP001143548">
    <property type="component" value="Unassembled WGS sequence"/>
</dbReference>